<sequence>ARTGAKADNLMKLVIFGCKFFRIAPEEMCQGLVTRFGPVLLYIVQERKQISGDMFCGMILQSIGCSAKTSDVNWDVVNYQYREEEEMARTLKKRSSERQIPVKGPSMKILHITDIHVDPEYKTGANAVCDNEMCCRQFDSKTNSASVGAGHYGDYRKCDLPYHSFENALAHIAETHPDIQLIYMTGDLVPHNVWSTEPEENVDIIGNCSDTIHRYFPRATIFPVVGNHETHPVNL</sequence>
<dbReference type="Pfam" id="PF00149">
    <property type="entry name" value="Metallophos"/>
    <property type="match status" value="1"/>
</dbReference>
<dbReference type="GO" id="GO:0005764">
    <property type="term" value="C:lysosome"/>
    <property type="evidence" value="ECO:0007669"/>
    <property type="project" value="TreeGrafter"/>
</dbReference>
<gene>
    <name evidence="4" type="ORF">AFUS01_LOCUS13050</name>
</gene>
<organism evidence="4 5">
    <name type="scientific">Allacma fusca</name>
    <dbReference type="NCBI Taxonomy" id="39272"/>
    <lineage>
        <taxon>Eukaryota</taxon>
        <taxon>Metazoa</taxon>
        <taxon>Ecdysozoa</taxon>
        <taxon>Arthropoda</taxon>
        <taxon>Hexapoda</taxon>
        <taxon>Collembola</taxon>
        <taxon>Symphypleona</taxon>
        <taxon>Sminthuridae</taxon>
        <taxon>Allacma</taxon>
    </lineage>
</organism>
<evidence type="ECO:0000313" key="4">
    <source>
        <dbReference type="EMBL" id="CAG7724000.1"/>
    </source>
</evidence>
<accession>A0A8J2KBH6</accession>
<dbReference type="OrthoDB" id="282973at2759"/>
<dbReference type="EMBL" id="CAJVCH010104654">
    <property type="protein sequence ID" value="CAG7724000.1"/>
    <property type="molecule type" value="Genomic_DNA"/>
</dbReference>
<dbReference type="PANTHER" id="PTHR10340">
    <property type="entry name" value="SPHINGOMYELIN PHOSPHODIESTERASE"/>
    <property type="match status" value="1"/>
</dbReference>
<name>A0A8J2KBH6_9HEXA</name>
<proteinExistence type="predicted"/>
<feature type="domain" description="Calcineurin-like phosphoesterase" evidence="3">
    <location>
        <begin position="107"/>
        <end position="229"/>
    </location>
</feature>
<keyword evidence="5" id="KW-1185">Reference proteome</keyword>
<dbReference type="GO" id="GO:0005615">
    <property type="term" value="C:extracellular space"/>
    <property type="evidence" value="ECO:0007669"/>
    <property type="project" value="TreeGrafter"/>
</dbReference>
<dbReference type="InterPro" id="IPR004843">
    <property type="entry name" value="Calcineurin-like_PHP"/>
</dbReference>
<keyword evidence="1" id="KW-0378">Hydrolase</keyword>
<evidence type="ECO:0000259" key="3">
    <source>
        <dbReference type="Pfam" id="PF00149"/>
    </source>
</evidence>
<evidence type="ECO:0000256" key="2">
    <source>
        <dbReference type="ARBA" id="ARBA00023180"/>
    </source>
</evidence>
<comment type="caution">
    <text evidence="4">The sequence shown here is derived from an EMBL/GenBank/DDBJ whole genome shotgun (WGS) entry which is preliminary data.</text>
</comment>
<dbReference type="PANTHER" id="PTHR10340:SF29">
    <property type="entry name" value="SPHINGOMYELIN PHOSPHODIESTERASE"/>
    <property type="match status" value="1"/>
</dbReference>
<dbReference type="GO" id="GO:0016020">
    <property type="term" value="C:membrane"/>
    <property type="evidence" value="ECO:0007669"/>
    <property type="project" value="GOC"/>
</dbReference>
<evidence type="ECO:0000313" key="5">
    <source>
        <dbReference type="Proteomes" id="UP000708208"/>
    </source>
</evidence>
<dbReference type="AlphaFoldDB" id="A0A8J2KBH6"/>
<feature type="non-terminal residue" evidence="4">
    <location>
        <position position="1"/>
    </location>
</feature>
<evidence type="ECO:0000256" key="1">
    <source>
        <dbReference type="ARBA" id="ARBA00022801"/>
    </source>
</evidence>
<dbReference type="GO" id="GO:0061750">
    <property type="term" value="F:acid sphingomyelin phosphodiesterase activity"/>
    <property type="evidence" value="ECO:0007669"/>
    <property type="project" value="TreeGrafter"/>
</dbReference>
<reference evidence="4" key="1">
    <citation type="submission" date="2021-06" db="EMBL/GenBank/DDBJ databases">
        <authorList>
            <person name="Hodson N. C."/>
            <person name="Mongue J. A."/>
            <person name="Jaron S. K."/>
        </authorList>
    </citation>
    <scope>NUCLEOTIDE SEQUENCE</scope>
</reference>
<protein>
    <recommendedName>
        <fullName evidence="3">Calcineurin-like phosphoesterase domain-containing protein</fullName>
    </recommendedName>
</protein>
<dbReference type="GO" id="GO:0006685">
    <property type="term" value="P:sphingomyelin catabolic process"/>
    <property type="evidence" value="ECO:0007669"/>
    <property type="project" value="TreeGrafter"/>
</dbReference>
<dbReference type="Proteomes" id="UP000708208">
    <property type="component" value="Unassembled WGS sequence"/>
</dbReference>
<dbReference type="GO" id="GO:0046513">
    <property type="term" value="P:ceramide biosynthetic process"/>
    <property type="evidence" value="ECO:0007669"/>
    <property type="project" value="TreeGrafter"/>
</dbReference>
<keyword evidence="2" id="KW-0325">Glycoprotein</keyword>